<comment type="caution">
    <text evidence="1">The sequence shown here is derived from an EMBL/GenBank/DDBJ whole genome shotgun (WGS) entry which is preliminary data.</text>
</comment>
<protein>
    <submittedName>
        <fullName evidence="1">Uncharacterized protein</fullName>
    </submittedName>
</protein>
<dbReference type="RefSeq" id="WP_338249588.1">
    <property type="nucleotide sequence ID" value="NZ_BSRI01000001.1"/>
</dbReference>
<evidence type="ECO:0000313" key="1">
    <source>
        <dbReference type="EMBL" id="GLV55337.1"/>
    </source>
</evidence>
<evidence type="ECO:0000313" key="2">
    <source>
        <dbReference type="Proteomes" id="UP001344906"/>
    </source>
</evidence>
<accession>A0ABQ6FNR1</accession>
<gene>
    <name evidence="1" type="ORF">KDH_21840</name>
</gene>
<keyword evidence="2" id="KW-1185">Reference proteome</keyword>
<dbReference type="EMBL" id="BSRI01000001">
    <property type="protein sequence ID" value="GLV55337.1"/>
    <property type="molecule type" value="Genomic_DNA"/>
</dbReference>
<organism evidence="1 2">
    <name type="scientific">Dictyobacter halimunensis</name>
    <dbReference type="NCBI Taxonomy" id="3026934"/>
    <lineage>
        <taxon>Bacteria</taxon>
        <taxon>Bacillati</taxon>
        <taxon>Chloroflexota</taxon>
        <taxon>Ktedonobacteria</taxon>
        <taxon>Ktedonobacterales</taxon>
        <taxon>Dictyobacteraceae</taxon>
        <taxon>Dictyobacter</taxon>
    </lineage>
</organism>
<name>A0ABQ6FNR1_9CHLR</name>
<proteinExistence type="predicted"/>
<dbReference type="Proteomes" id="UP001344906">
    <property type="component" value="Unassembled WGS sequence"/>
</dbReference>
<sequence length="57" mass="6788">MRAKDARILLYIIFLVMKIHQPDRIYRNRAAGEQSIKTEPTLSVDALTLRLYKERRD</sequence>
<reference evidence="1 2" key="1">
    <citation type="submission" date="2023-02" db="EMBL/GenBank/DDBJ databases">
        <title>Dictyobacter halimunensis sp. nov., a new member of the class Ktedonobacteria from forest soil in a geothermal area.</title>
        <authorList>
            <person name="Rachmania M.K."/>
            <person name="Ningsih F."/>
            <person name="Sakai Y."/>
            <person name="Yabe S."/>
            <person name="Yokota A."/>
            <person name="Sjamsuridzal W."/>
        </authorList>
    </citation>
    <scope>NUCLEOTIDE SEQUENCE [LARGE SCALE GENOMIC DNA]</scope>
    <source>
        <strain evidence="1 2">S3.2.2.5</strain>
    </source>
</reference>